<dbReference type="Proteomes" id="UP001501588">
    <property type="component" value="Unassembled WGS sequence"/>
</dbReference>
<reference evidence="3" key="1">
    <citation type="journal article" date="2019" name="Int. J. Syst. Evol. Microbiol.">
        <title>The Global Catalogue of Microorganisms (GCM) 10K type strain sequencing project: providing services to taxonomists for standard genome sequencing and annotation.</title>
        <authorList>
            <consortium name="The Broad Institute Genomics Platform"/>
            <consortium name="The Broad Institute Genome Sequencing Center for Infectious Disease"/>
            <person name="Wu L."/>
            <person name="Ma J."/>
        </authorList>
    </citation>
    <scope>NUCLEOTIDE SEQUENCE [LARGE SCALE GENOMIC DNA]</scope>
    <source>
        <strain evidence="3">JCM 9933</strain>
    </source>
</reference>
<proteinExistence type="predicted"/>
<accession>A0ABP3PQM8</accession>
<organism evidence="2 3">
    <name type="scientific">Craurococcus roseus</name>
    <dbReference type="NCBI Taxonomy" id="77585"/>
    <lineage>
        <taxon>Bacteria</taxon>
        <taxon>Pseudomonadati</taxon>
        <taxon>Pseudomonadota</taxon>
        <taxon>Alphaproteobacteria</taxon>
        <taxon>Acetobacterales</taxon>
        <taxon>Acetobacteraceae</taxon>
        <taxon>Craurococcus</taxon>
    </lineage>
</organism>
<dbReference type="EMBL" id="BAAAFZ010000008">
    <property type="protein sequence ID" value="GAA0571389.1"/>
    <property type="molecule type" value="Genomic_DNA"/>
</dbReference>
<gene>
    <name evidence="2" type="ORF">GCM10009416_07500</name>
</gene>
<sequence>MAPPRRPQNEGCPAPGDGAPTWRARVRCAWRANRARLTASALVVLACAVLLPREREAFQAALAATANLFASWQFAATLLPGGEPLISRYTRFDYGHLPPDLGAYTRALTVLWAALLAGFAAAQGAVLAGAHLSASAILAAEILACGAVFLGEHFVRNARFPHHRPISLRRTVRAVRLAHNPAARDGAPG</sequence>
<name>A0ABP3PQM8_9PROT</name>
<protein>
    <submittedName>
        <fullName evidence="2">Uncharacterized protein</fullName>
    </submittedName>
</protein>
<evidence type="ECO:0000256" key="1">
    <source>
        <dbReference type="SAM" id="Phobius"/>
    </source>
</evidence>
<keyword evidence="1" id="KW-0812">Transmembrane</keyword>
<evidence type="ECO:0000313" key="2">
    <source>
        <dbReference type="EMBL" id="GAA0571389.1"/>
    </source>
</evidence>
<comment type="caution">
    <text evidence="2">The sequence shown here is derived from an EMBL/GenBank/DDBJ whole genome shotgun (WGS) entry which is preliminary data.</text>
</comment>
<keyword evidence="1" id="KW-1133">Transmembrane helix</keyword>
<evidence type="ECO:0000313" key="3">
    <source>
        <dbReference type="Proteomes" id="UP001501588"/>
    </source>
</evidence>
<feature type="transmembrane region" description="Helical" evidence="1">
    <location>
        <begin position="101"/>
        <end position="122"/>
    </location>
</feature>
<feature type="transmembrane region" description="Helical" evidence="1">
    <location>
        <begin position="128"/>
        <end position="150"/>
    </location>
</feature>
<keyword evidence="3" id="KW-1185">Reference proteome</keyword>
<keyword evidence="1" id="KW-0472">Membrane</keyword>